<dbReference type="GO" id="GO:0046872">
    <property type="term" value="F:metal ion binding"/>
    <property type="evidence" value="ECO:0007669"/>
    <property type="project" value="UniProtKB-KW"/>
</dbReference>
<evidence type="ECO:0000256" key="4">
    <source>
        <dbReference type="ARBA" id="ARBA00022528"/>
    </source>
</evidence>
<dbReference type="Gene3D" id="3.40.50.300">
    <property type="entry name" value="P-loop containing nucleotide triphosphate hydrolases"/>
    <property type="match status" value="1"/>
</dbReference>
<dbReference type="InterPro" id="IPR045058">
    <property type="entry name" value="GIMA/IAN/Toc"/>
</dbReference>
<dbReference type="OrthoDB" id="2337785at2759"/>
<evidence type="ECO:0000256" key="8">
    <source>
        <dbReference type="ARBA" id="ARBA00022741"/>
    </source>
</evidence>
<gene>
    <name evidence="18" type="ORF">RFULGI_LOCUS11678</name>
</gene>
<dbReference type="PANTHER" id="PTHR10903:SF135">
    <property type="entry name" value="TRANSLOCASE OF CHLOROPLAST 120, CHLOROPLASTIC-RELATED"/>
    <property type="match status" value="1"/>
</dbReference>
<dbReference type="SUPFAM" id="SSF52540">
    <property type="entry name" value="P-loop containing nucleoside triphosphate hydrolases"/>
    <property type="match status" value="1"/>
</dbReference>
<evidence type="ECO:0000256" key="5">
    <source>
        <dbReference type="ARBA" id="ARBA00022640"/>
    </source>
</evidence>
<keyword evidence="5" id="KW-0934">Plastid</keyword>
<organism evidence="18 19">
    <name type="scientific">Racocetra fulgida</name>
    <dbReference type="NCBI Taxonomy" id="60492"/>
    <lineage>
        <taxon>Eukaryota</taxon>
        <taxon>Fungi</taxon>
        <taxon>Fungi incertae sedis</taxon>
        <taxon>Mucoromycota</taxon>
        <taxon>Glomeromycotina</taxon>
        <taxon>Glomeromycetes</taxon>
        <taxon>Diversisporales</taxon>
        <taxon>Gigasporaceae</taxon>
        <taxon>Racocetra</taxon>
    </lineage>
</organism>
<dbReference type="GO" id="GO:0005525">
    <property type="term" value="F:GTP binding"/>
    <property type="evidence" value="ECO:0007669"/>
    <property type="project" value="UniProtKB-KW"/>
</dbReference>
<dbReference type="GO" id="GO:0016787">
    <property type="term" value="F:hydrolase activity"/>
    <property type="evidence" value="ECO:0007669"/>
    <property type="project" value="UniProtKB-KW"/>
</dbReference>
<evidence type="ECO:0000313" key="19">
    <source>
        <dbReference type="Proteomes" id="UP000789396"/>
    </source>
</evidence>
<keyword evidence="19" id="KW-1185">Reference proteome</keyword>
<evidence type="ECO:0000256" key="13">
    <source>
        <dbReference type="ARBA" id="ARBA00022989"/>
    </source>
</evidence>
<evidence type="ECO:0000256" key="15">
    <source>
        <dbReference type="ARBA" id="ARBA00023136"/>
    </source>
</evidence>
<evidence type="ECO:0000256" key="2">
    <source>
        <dbReference type="ARBA" id="ARBA00004167"/>
    </source>
</evidence>
<evidence type="ECO:0000256" key="10">
    <source>
        <dbReference type="ARBA" id="ARBA00022805"/>
    </source>
</evidence>
<keyword evidence="15" id="KW-0472">Membrane</keyword>
<evidence type="ECO:0000256" key="11">
    <source>
        <dbReference type="ARBA" id="ARBA00022842"/>
    </source>
</evidence>
<feature type="non-terminal residue" evidence="18">
    <location>
        <position position="1"/>
    </location>
</feature>
<evidence type="ECO:0000256" key="16">
    <source>
        <dbReference type="ARBA" id="ARBA00024013"/>
    </source>
</evidence>
<comment type="cofactor">
    <cofactor evidence="1">
        <name>Mg(2+)</name>
        <dbReference type="ChEBI" id="CHEBI:18420"/>
    </cofactor>
</comment>
<dbReference type="GO" id="GO:0016020">
    <property type="term" value="C:membrane"/>
    <property type="evidence" value="ECO:0007669"/>
    <property type="project" value="UniProtKB-SubCell"/>
</dbReference>
<evidence type="ECO:0000256" key="1">
    <source>
        <dbReference type="ARBA" id="ARBA00001946"/>
    </source>
</evidence>
<keyword evidence="14" id="KW-0342">GTP-binding</keyword>
<dbReference type="InterPro" id="IPR027417">
    <property type="entry name" value="P-loop_NTPase"/>
</dbReference>
<evidence type="ECO:0000256" key="14">
    <source>
        <dbReference type="ARBA" id="ARBA00023134"/>
    </source>
</evidence>
<keyword evidence="11" id="KW-0460">Magnesium</keyword>
<evidence type="ECO:0000259" key="17">
    <source>
        <dbReference type="Pfam" id="PF04548"/>
    </source>
</evidence>
<evidence type="ECO:0000256" key="7">
    <source>
        <dbReference type="ARBA" id="ARBA00022723"/>
    </source>
</evidence>
<keyword evidence="9" id="KW-0378">Hydrolase</keyword>
<proteinExistence type="predicted"/>
<evidence type="ECO:0000256" key="9">
    <source>
        <dbReference type="ARBA" id="ARBA00022801"/>
    </source>
</evidence>
<keyword evidence="3" id="KW-0813">Transport</keyword>
<accession>A0A9N9I8C9</accession>
<evidence type="ECO:0000256" key="6">
    <source>
        <dbReference type="ARBA" id="ARBA00022692"/>
    </source>
</evidence>
<dbReference type="AlphaFoldDB" id="A0A9N9I8C9"/>
<keyword evidence="6" id="KW-0812">Transmembrane</keyword>
<reference evidence="18" key="1">
    <citation type="submission" date="2021-06" db="EMBL/GenBank/DDBJ databases">
        <authorList>
            <person name="Kallberg Y."/>
            <person name="Tangrot J."/>
            <person name="Rosling A."/>
        </authorList>
    </citation>
    <scope>NUCLEOTIDE SEQUENCE</scope>
    <source>
        <strain evidence="18">IN212</strain>
    </source>
</reference>
<protein>
    <submittedName>
        <fullName evidence="18">19577_t:CDS:1</fullName>
    </submittedName>
</protein>
<dbReference type="Proteomes" id="UP000789396">
    <property type="component" value="Unassembled WGS sequence"/>
</dbReference>
<comment type="caution">
    <text evidence="18">The sequence shown here is derived from an EMBL/GenBank/DDBJ whole genome shotgun (WGS) entry which is preliminary data.</text>
</comment>
<keyword evidence="12" id="KW-0653">Protein transport</keyword>
<feature type="domain" description="AIG1-type G" evidence="17">
    <location>
        <begin position="13"/>
        <end position="173"/>
    </location>
</feature>
<evidence type="ECO:0000256" key="12">
    <source>
        <dbReference type="ARBA" id="ARBA00022927"/>
    </source>
</evidence>
<keyword evidence="7" id="KW-0479">Metal-binding</keyword>
<name>A0A9N9I8C9_9GLOM</name>
<dbReference type="InterPro" id="IPR006703">
    <property type="entry name" value="G_AIG1"/>
</dbReference>
<keyword evidence="13" id="KW-1133">Transmembrane helix</keyword>
<dbReference type="EMBL" id="CAJVPZ010025998">
    <property type="protein sequence ID" value="CAG8724350.1"/>
    <property type="molecule type" value="Genomic_DNA"/>
</dbReference>
<evidence type="ECO:0000313" key="18">
    <source>
        <dbReference type="EMBL" id="CAG8724350.1"/>
    </source>
</evidence>
<dbReference type="Pfam" id="PF04548">
    <property type="entry name" value="AIG1"/>
    <property type="match status" value="1"/>
</dbReference>
<dbReference type="PANTHER" id="PTHR10903">
    <property type="entry name" value="GTPASE, IMAP FAMILY MEMBER-RELATED"/>
    <property type="match status" value="1"/>
</dbReference>
<evidence type="ECO:0000256" key="3">
    <source>
        <dbReference type="ARBA" id="ARBA00022448"/>
    </source>
</evidence>
<keyword evidence="10" id="KW-1002">Plastid outer membrane</keyword>
<feature type="non-terminal residue" evidence="18">
    <location>
        <position position="217"/>
    </location>
</feature>
<keyword evidence="8" id="KW-0547">Nucleotide-binding</keyword>
<sequence length="217" mass="24780">SLNEIAYIEDVQSIIFVGRTGCGKSTLANVLLDDEKFDEIAGSTSGTKRIQNEIFEWNGNKYCVIDTVGIGDDSRLSNYEKMLLFCDIFKKRKIKQIFFVYKDRFEDYQVKALEKVNKLLKVYGSKYNGAHIALVCTNFAEFENNDACDLDTVKLLRDRKNQNIVEVIRSCKHIHVDNPPIHSSCHGDGAKRARQSSRRKLPEYLESIASVKCIEVK</sequence>
<keyword evidence="4" id="KW-0150">Chloroplast</keyword>
<comment type="subcellular location">
    <subcellularLocation>
        <location evidence="2">Membrane</location>
        <topology evidence="2">Single-pass membrane protein</topology>
    </subcellularLocation>
    <subcellularLocation>
        <location evidence="16">Plastid</location>
        <location evidence="16">Chloroplast outer membrane</location>
    </subcellularLocation>
</comment>
<dbReference type="GO" id="GO:0015031">
    <property type="term" value="P:protein transport"/>
    <property type="evidence" value="ECO:0007669"/>
    <property type="project" value="UniProtKB-KW"/>
</dbReference>